<keyword evidence="1" id="KW-1133">Transmembrane helix</keyword>
<gene>
    <name evidence="2" type="ORF">EYC80_008791</name>
</gene>
<name>A0A5N6K1R3_MONLA</name>
<feature type="transmembrane region" description="Helical" evidence="1">
    <location>
        <begin position="54"/>
        <end position="79"/>
    </location>
</feature>
<organism evidence="2 3">
    <name type="scientific">Monilinia laxa</name>
    <name type="common">Brown rot fungus</name>
    <name type="synonym">Sclerotinia laxa</name>
    <dbReference type="NCBI Taxonomy" id="61186"/>
    <lineage>
        <taxon>Eukaryota</taxon>
        <taxon>Fungi</taxon>
        <taxon>Dikarya</taxon>
        <taxon>Ascomycota</taxon>
        <taxon>Pezizomycotina</taxon>
        <taxon>Leotiomycetes</taxon>
        <taxon>Helotiales</taxon>
        <taxon>Sclerotiniaceae</taxon>
        <taxon>Monilinia</taxon>
    </lineage>
</organism>
<evidence type="ECO:0000256" key="1">
    <source>
        <dbReference type="SAM" id="Phobius"/>
    </source>
</evidence>
<comment type="caution">
    <text evidence="2">The sequence shown here is derived from an EMBL/GenBank/DDBJ whole genome shotgun (WGS) entry which is preliminary data.</text>
</comment>
<proteinExistence type="predicted"/>
<dbReference type="AlphaFoldDB" id="A0A5N6K1R3"/>
<reference evidence="2 3" key="1">
    <citation type="submission" date="2019-06" db="EMBL/GenBank/DDBJ databases">
        <title>Genome Sequence of the Brown Rot Fungal Pathogen Monilinia laxa.</title>
        <authorList>
            <person name="De Miccolis Angelini R.M."/>
            <person name="Landi L."/>
            <person name="Abate D."/>
            <person name="Pollastro S."/>
            <person name="Romanazzi G."/>
            <person name="Faretra F."/>
        </authorList>
    </citation>
    <scope>NUCLEOTIDE SEQUENCE [LARGE SCALE GENOMIC DNA]</scope>
    <source>
        <strain evidence="2 3">Mlax316</strain>
    </source>
</reference>
<dbReference type="Proteomes" id="UP000326757">
    <property type="component" value="Unassembled WGS sequence"/>
</dbReference>
<evidence type="ECO:0000313" key="3">
    <source>
        <dbReference type="Proteomes" id="UP000326757"/>
    </source>
</evidence>
<feature type="transmembrane region" description="Helical" evidence="1">
    <location>
        <begin position="100"/>
        <end position="118"/>
    </location>
</feature>
<dbReference type="EMBL" id="VIGI01000009">
    <property type="protein sequence ID" value="KAB8295974.1"/>
    <property type="molecule type" value="Genomic_DNA"/>
</dbReference>
<protein>
    <submittedName>
        <fullName evidence="2">Uncharacterized protein</fullName>
    </submittedName>
</protein>
<evidence type="ECO:0000313" key="2">
    <source>
        <dbReference type="EMBL" id="KAB8295974.1"/>
    </source>
</evidence>
<keyword evidence="1" id="KW-0812">Transmembrane</keyword>
<sequence length="173" mass="20678">MKLQVHTVPYTTHDCDYDLTCLFHLRIIAYSQLHCDGYSHISRFYFFLSYSLQAYGILPFDFSLFSAWCISYIHINVILSLHRVALIPKRAHPAPLSRPLFTLFILFFFSFRQGNIIFQHRIDIMEEFMIFFWMVGDTIGVSDSYEYYFTLHRLWMVLQLGHGVLFAEWLHWA</sequence>
<keyword evidence="1" id="KW-0472">Membrane</keyword>
<accession>A0A5N6K1R3</accession>
<keyword evidence="3" id="KW-1185">Reference proteome</keyword>